<proteinExistence type="predicted"/>
<evidence type="ECO:0000313" key="2">
    <source>
        <dbReference type="Proteomes" id="UP000460221"/>
    </source>
</evidence>
<dbReference type="RefSeq" id="WP_407666898.1">
    <property type="nucleotide sequence ID" value="NZ_WLYK01000009.1"/>
</dbReference>
<name>A0A7K1FQY9_9ACTN</name>
<dbReference type="AlphaFoldDB" id="A0A7K1FQY9"/>
<dbReference type="EMBL" id="WLYK01000009">
    <property type="protein sequence ID" value="MTD16557.1"/>
    <property type="molecule type" value="Genomic_DNA"/>
</dbReference>
<dbReference type="Proteomes" id="UP000460221">
    <property type="component" value="Unassembled WGS sequence"/>
</dbReference>
<evidence type="ECO:0000313" key="1">
    <source>
        <dbReference type="EMBL" id="MTD16557.1"/>
    </source>
</evidence>
<comment type="caution">
    <text evidence="1">The sequence shown here is derived from an EMBL/GenBank/DDBJ whole genome shotgun (WGS) entry which is preliminary data.</text>
</comment>
<organism evidence="1 2">
    <name type="scientific">Nakamurella alba</name>
    <dbReference type="NCBI Taxonomy" id="2665158"/>
    <lineage>
        <taxon>Bacteria</taxon>
        <taxon>Bacillati</taxon>
        <taxon>Actinomycetota</taxon>
        <taxon>Actinomycetes</taxon>
        <taxon>Nakamurellales</taxon>
        <taxon>Nakamurellaceae</taxon>
        <taxon>Nakamurella</taxon>
    </lineage>
</organism>
<dbReference type="Pfam" id="PF11248">
    <property type="entry name" value="DUF3046"/>
    <property type="match status" value="1"/>
</dbReference>
<reference evidence="1 2" key="1">
    <citation type="submission" date="2019-11" db="EMBL/GenBank/DDBJ databases">
        <authorList>
            <person name="Jiang L.-Q."/>
        </authorList>
    </citation>
    <scope>NUCLEOTIDE SEQUENCE [LARGE SCALE GENOMIC DNA]</scope>
    <source>
        <strain evidence="1 2">YIM 132087</strain>
    </source>
</reference>
<accession>A0A7K1FQY9</accession>
<protein>
    <submittedName>
        <fullName evidence="1">DUF3046 domain-containing protein</fullName>
    </submittedName>
</protein>
<gene>
    <name evidence="1" type="ORF">GIS00_21705</name>
</gene>
<sequence length="69" mass="7594">MRMTEFRALMTTQFGPYRAASVAGDHVFAELGGLTADQALDAGEDPKRVWLAVCEAYDVPEKLRHGLPD</sequence>
<keyword evidence="2" id="KW-1185">Reference proteome</keyword>
<dbReference type="InterPro" id="IPR021408">
    <property type="entry name" value="DUF3046"/>
</dbReference>